<dbReference type="RefSeq" id="WP_233054021.1">
    <property type="nucleotide sequence ID" value="NZ_JAIMJA010000018.1"/>
</dbReference>
<reference evidence="1 2" key="1">
    <citation type="journal article" date="2022" name="Environ. Microbiol. Rep.">
        <title>Eco-phylogenetic analyses reveal divergent evolution of vitamin B12 metabolism in the marine bacterial family 'Psychromonadaceae'.</title>
        <authorList>
            <person name="Jin X."/>
            <person name="Yang Y."/>
            <person name="Cao H."/>
            <person name="Gao B."/>
            <person name="Zhao Z."/>
        </authorList>
    </citation>
    <scope>NUCLEOTIDE SEQUENCE [LARGE SCALE GENOMIC DNA]</scope>
    <source>
        <strain evidence="1 2">MKS20</strain>
    </source>
</reference>
<evidence type="ECO:0000313" key="1">
    <source>
        <dbReference type="EMBL" id="MCE2596380.1"/>
    </source>
</evidence>
<gene>
    <name evidence="1" type="ORF">K6Y31_16395</name>
</gene>
<accession>A0ABS8WD20</accession>
<sequence>MQPSNLLKIESLNDDWRDKDSILLHACFQLLKDFVEKEDLALGNTDWNADEKHRLAKVEIDELYKWWISYTESDTSEEDSFELENNMLIRLIKIRWALWT</sequence>
<keyword evidence="2" id="KW-1185">Reference proteome</keyword>
<proteinExistence type="predicted"/>
<protein>
    <submittedName>
        <fullName evidence="1">Uncharacterized protein</fullName>
    </submittedName>
</protein>
<evidence type="ECO:0000313" key="2">
    <source>
        <dbReference type="Proteomes" id="UP001201273"/>
    </source>
</evidence>
<comment type="caution">
    <text evidence="1">The sequence shown here is derived from an EMBL/GenBank/DDBJ whole genome shotgun (WGS) entry which is preliminary data.</text>
</comment>
<dbReference type="Proteomes" id="UP001201273">
    <property type="component" value="Unassembled WGS sequence"/>
</dbReference>
<organism evidence="1 2">
    <name type="scientific">Motilimonas cestriensis</name>
    <dbReference type="NCBI Taxonomy" id="2742685"/>
    <lineage>
        <taxon>Bacteria</taxon>
        <taxon>Pseudomonadati</taxon>
        <taxon>Pseudomonadota</taxon>
        <taxon>Gammaproteobacteria</taxon>
        <taxon>Alteromonadales</taxon>
        <taxon>Alteromonadales genera incertae sedis</taxon>
        <taxon>Motilimonas</taxon>
    </lineage>
</organism>
<name>A0ABS8WD20_9GAMM</name>
<dbReference type="EMBL" id="JAIMJA010000018">
    <property type="protein sequence ID" value="MCE2596380.1"/>
    <property type="molecule type" value="Genomic_DNA"/>
</dbReference>